<evidence type="ECO:0000256" key="2">
    <source>
        <dbReference type="ARBA" id="ARBA00022679"/>
    </source>
</evidence>
<dbReference type="AlphaFoldDB" id="A0A817QD59"/>
<dbReference type="InterPro" id="IPR025136">
    <property type="entry name" value="MAP3K_TRAF-bd"/>
</dbReference>
<keyword evidence="4" id="KW-0418">Kinase</keyword>
<dbReference type="Pfam" id="PF19039">
    <property type="entry name" value="ASK_PH"/>
    <property type="match status" value="1"/>
</dbReference>
<dbReference type="InterPro" id="IPR046873">
    <property type="entry name" value="HisK-N-like"/>
</dbReference>
<dbReference type="CDD" id="cd06606">
    <property type="entry name" value="STKc_MAPKKK"/>
    <property type="match status" value="1"/>
</dbReference>
<name>A0A817QD59_9BILA</name>
<dbReference type="SMART" id="SM00220">
    <property type="entry name" value="S_TKc"/>
    <property type="match status" value="1"/>
</dbReference>
<dbReference type="Pfam" id="PF13281">
    <property type="entry name" value="MAP3K_TRAF_bd"/>
    <property type="match status" value="1"/>
</dbReference>
<dbReference type="PROSITE" id="PS50011">
    <property type="entry name" value="PROTEIN_KINASE_DOM"/>
    <property type="match status" value="1"/>
</dbReference>
<evidence type="ECO:0000256" key="4">
    <source>
        <dbReference type="ARBA" id="ARBA00022777"/>
    </source>
</evidence>
<keyword evidence="2" id="KW-0808">Transferase</keyword>
<accession>A0A817QD59</accession>
<evidence type="ECO:0000256" key="7">
    <source>
        <dbReference type="SAM" id="MobiDB-lite"/>
    </source>
</evidence>
<evidence type="ECO:0000259" key="8">
    <source>
        <dbReference type="PROSITE" id="PS50011"/>
    </source>
</evidence>
<dbReference type="Gene3D" id="1.10.510.10">
    <property type="entry name" value="Transferase(Phosphotransferase) domain 1"/>
    <property type="match status" value="1"/>
</dbReference>
<feature type="region of interest" description="Disordered" evidence="7">
    <location>
        <begin position="1200"/>
        <end position="1223"/>
    </location>
</feature>
<sequence length="1259" mass="145105">MINNDDDRKNYYNEFRCLKQTFDKCTIKLKFIASRSMSTLKVVLLTDSDSLNQNIPLPYKYYGKKLWETVQNIVTELNYPCEIVELDKLDFQEHESVNKFLNADIVIMDVTNQDRRPTFMYHKANRESVDCMDDIVLIQASNVENDNAIQDLKTTCKIKQIIVYRYDEEKNVFYDLTTQTSNTSTLLKTNLKCFFIETANNLHHGLATRYLNRLEKRKNEVHDTTAERIYLWKEICDEILTETNQRYATPKLITKLMYAFRDIQDYQSMIELTERCEKYEIISKKIKTNMMISYLTAFARSRRNQDNDREKALEILERLCQTKKTESELSNDIICLCGRIYKDKYTESNCQDKDSLEKAIEWYRRGFAADPNIYAGINLLFLLAITTDDLYKNNEAYKIIIQLNALLGKKCRSLKDLTDYWDVATFFELHVVQRDWPKACLAALHMYKLNPPIWYLKSTINNLKILHQATRLRAQQRLQREQSQIISADENVYSFWIDFFSDAIDSSYTSPTENELPAQVPILVCDNYEKTDGATMKNIYVEAYLQLNFHTGSEPETLVIRILEQQKQTRVGDLVKIIEMDSIRSIINVKRDNRSIFLYSYENSATFSSVELQIYFASAERRTAFNGKMSKYRVETNTSEAKEELGLEFDLDQRGQRIALGQGTYGKVYLAQDHITYKKFAVKEIPMRNPSFTEVLENEIKILSTLNHKNIVSYYGTAIDSKKKPPIFQVIMEYVDGGSLSKHLAKFGQFPEASIRNYTRQLLEGLQYLHENHILHRDIKSANILINSRGEIKIADFGTSRRLAGLHRCTEETVGTLDYMCPDVILVPPIGYGPEVDIWSVGCTVIEMATGKRPFHNIATHYALLFKLGNDKQPPDIPSELSDITKDFLAKCFEPTQKRPSAKDLLSHPFCKLKTGLARETSTNHNGDRIEGAIRLSESSPCLQRSTSDEPGMLFEPARDLTAQVSIDDRRRYELANILRDNDNKEALIGQWMSLIEEKSETELLNIDKLLILLTGILDFLDQGCVEVLENALDNICDRTNMDSDIRIDLERSFYLFIKAANNVLSSRNILPPHVLFALDNIIRRVAENLVGLIRSDFIPAVNNLAPLTSSTDLLTDISRSRTPSSSSFDGLINDETSRLHHQYKKLAEKNREQIQRLIKIESNNSIDLTNLINNQRNSTTSKIKDFFLPTELPGISENTSCPNSPASTSAQRTNGVHNPWTPRGIKRSRAILELEQEHERLLNDITDNRTRINELLHG</sequence>
<evidence type="ECO:0000256" key="6">
    <source>
        <dbReference type="PROSITE-ProRule" id="PRU10141"/>
    </source>
</evidence>
<dbReference type="PANTHER" id="PTHR11584:SF394">
    <property type="entry name" value="APOPTOTIC SIGNAL-REGULATING KINASE 1, ISOFORM C"/>
    <property type="match status" value="1"/>
</dbReference>
<reference evidence="9" key="1">
    <citation type="submission" date="2021-02" db="EMBL/GenBank/DDBJ databases">
        <authorList>
            <person name="Nowell W R."/>
        </authorList>
    </citation>
    <scope>NUCLEOTIDE SEQUENCE</scope>
</reference>
<dbReference type="InterPro" id="IPR011009">
    <property type="entry name" value="Kinase-like_dom_sf"/>
</dbReference>
<evidence type="ECO:0000313" key="10">
    <source>
        <dbReference type="EMBL" id="CAF4521573.1"/>
    </source>
</evidence>
<dbReference type="OrthoDB" id="275301at2759"/>
<evidence type="ECO:0000256" key="3">
    <source>
        <dbReference type="ARBA" id="ARBA00022741"/>
    </source>
</evidence>
<gene>
    <name evidence="9" type="ORF">TIS948_LOCUS12626</name>
    <name evidence="10" type="ORF">TOA249_LOCUS5048</name>
</gene>
<comment type="caution">
    <text evidence="9">The sequence shown here is derived from an EMBL/GenBank/DDBJ whole genome shotgun (WGS) entry which is preliminary data.</text>
</comment>
<dbReference type="InterPro" id="IPR000719">
    <property type="entry name" value="Prot_kinase_dom"/>
</dbReference>
<organism evidence="9 11">
    <name type="scientific">Rotaria socialis</name>
    <dbReference type="NCBI Taxonomy" id="392032"/>
    <lineage>
        <taxon>Eukaryota</taxon>
        <taxon>Metazoa</taxon>
        <taxon>Spiralia</taxon>
        <taxon>Gnathifera</taxon>
        <taxon>Rotifera</taxon>
        <taxon>Eurotatoria</taxon>
        <taxon>Bdelloidea</taxon>
        <taxon>Philodinida</taxon>
        <taxon>Philodinidae</taxon>
        <taxon>Rotaria</taxon>
    </lineage>
</organism>
<dbReference type="InterPro" id="IPR043969">
    <property type="entry name" value="MAP3K_PH"/>
</dbReference>
<feature type="binding site" evidence="6">
    <location>
        <position position="683"/>
    </location>
    <ligand>
        <name>ATP</name>
        <dbReference type="ChEBI" id="CHEBI:30616"/>
    </ligand>
</feature>
<dbReference type="InterPro" id="IPR008271">
    <property type="entry name" value="Ser/Thr_kinase_AS"/>
</dbReference>
<dbReference type="Proteomes" id="UP000663825">
    <property type="component" value="Unassembled WGS sequence"/>
</dbReference>
<evidence type="ECO:0000256" key="1">
    <source>
        <dbReference type="ARBA" id="ARBA00022527"/>
    </source>
</evidence>
<keyword evidence="1" id="KW-0723">Serine/threonine-protein kinase</keyword>
<dbReference type="PANTHER" id="PTHR11584">
    <property type="entry name" value="SERINE/THREONINE PROTEIN KINASE"/>
    <property type="match status" value="1"/>
</dbReference>
<feature type="compositionally biased region" description="Polar residues" evidence="7">
    <location>
        <begin position="1200"/>
        <end position="1217"/>
    </location>
</feature>
<dbReference type="GO" id="GO:0005524">
    <property type="term" value="F:ATP binding"/>
    <property type="evidence" value="ECO:0007669"/>
    <property type="project" value="UniProtKB-UniRule"/>
</dbReference>
<dbReference type="Pfam" id="PF20302">
    <property type="entry name" value="HisK-N-like"/>
    <property type="match status" value="1"/>
</dbReference>
<evidence type="ECO:0000313" key="11">
    <source>
        <dbReference type="Proteomes" id="UP000663825"/>
    </source>
</evidence>
<evidence type="ECO:0000256" key="5">
    <source>
        <dbReference type="ARBA" id="ARBA00022840"/>
    </source>
</evidence>
<keyword evidence="3 6" id="KW-0547">Nucleotide-binding</keyword>
<dbReference type="InterPro" id="IPR017441">
    <property type="entry name" value="Protein_kinase_ATP_BS"/>
</dbReference>
<proteinExistence type="predicted"/>
<protein>
    <recommendedName>
        <fullName evidence="8">Protein kinase domain-containing protein</fullName>
    </recommendedName>
</protein>
<dbReference type="GO" id="GO:0000165">
    <property type="term" value="P:MAPK cascade"/>
    <property type="evidence" value="ECO:0007669"/>
    <property type="project" value="InterPro"/>
</dbReference>
<dbReference type="GO" id="GO:0004674">
    <property type="term" value="F:protein serine/threonine kinase activity"/>
    <property type="evidence" value="ECO:0007669"/>
    <property type="project" value="UniProtKB-KW"/>
</dbReference>
<keyword evidence="5 6" id="KW-0067">ATP-binding</keyword>
<dbReference type="PROSITE" id="PS00107">
    <property type="entry name" value="PROTEIN_KINASE_ATP"/>
    <property type="match status" value="1"/>
</dbReference>
<evidence type="ECO:0000313" key="9">
    <source>
        <dbReference type="EMBL" id="CAF3201762.1"/>
    </source>
</evidence>
<feature type="domain" description="Protein kinase" evidence="8">
    <location>
        <begin position="654"/>
        <end position="911"/>
    </location>
</feature>
<dbReference type="SUPFAM" id="SSF56112">
    <property type="entry name" value="Protein kinase-like (PK-like)"/>
    <property type="match status" value="1"/>
</dbReference>
<dbReference type="EMBL" id="CAJNXB010001920">
    <property type="protein sequence ID" value="CAF3201762.1"/>
    <property type="molecule type" value="Genomic_DNA"/>
</dbReference>
<dbReference type="Pfam" id="PF00069">
    <property type="entry name" value="Pkinase"/>
    <property type="match status" value="1"/>
</dbReference>
<dbReference type="EMBL" id="CAJOBS010000199">
    <property type="protein sequence ID" value="CAF4521573.1"/>
    <property type="molecule type" value="Genomic_DNA"/>
</dbReference>
<dbReference type="Proteomes" id="UP000663838">
    <property type="component" value="Unassembled WGS sequence"/>
</dbReference>
<dbReference type="PROSITE" id="PS00108">
    <property type="entry name" value="PROTEIN_KINASE_ST"/>
    <property type="match status" value="1"/>
</dbReference>